<evidence type="ECO:0000256" key="9">
    <source>
        <dbReference type="RuleBase" id="RU364059"/>
    </source>
</evidence>
<dbReference type="EMBL" id="CACRXK020005428">
    <property type="protein sequence ID" value="CAB4006162.1"/>
    <property type="molecule type" value="Genomic_DNA"/>
</dbReference>
<gene>
    <name evidence="11" type="ORF">PACLA_8A035757</name>
</gene>
<feature type="region of interest" description="Disordered" evidence="10">
    <location>
        <begin position="563"/>
        <end position="585"/>
    </location>
</feature>
<evidence type="ECO:0000256" key="8">
    <source>
        <dbReference type="ARBA" id="ARBA00031254"/>
    </source>
</evidence>
<feature type="compositionally biased region" description="Pro residues" evidence="10">
    <location>
        <begin position="352"/>
        <end position="362"/>
    </location>
</feature>
<comment type="subcellular location">
    <subcellularLocation>
        <location evidence="1 9">Nucleus</location>
    </subcellularLocation>
</comment>
<evidence type="ECO:0000256" key="7">
    <source>
        <dbReference type="ARBA" id="ARBA00023242"/>
    </source>
</evidence>
<comment type="caution">
    <text evidence="11">The sequence shown here is derived from an EMBL/GenBank/DDBJ whole genome shotgun (WGS) entry which is preliminary data.</text>
</comment>
<dbReference type="Proteomes" id="UP001152795">
    <property type="component" value="Unassembled WGS sequence"/>
</dbReference>
<dbReference type="GO" id="GO:0045944">
    <property type="term" value="P:positive regulation of transcription by RNA polymerase II"/>
    <property type="evidence" value="ECO:0007669"/>
    <property type="project" value="UniProtKB-ARBA"/>
</dbReference>
<dbReference type="PANTHER" id="PTHR12881">
    <property type="entry name" value="MEDIATOR OF RNA POLYMERASE II TRANSCRIPTION SUBUNIT 1"/>
    <property type="match status" value="1"/>
</dbReference>
<accession>A0A6S7IK20</accession>
<organism evidence="11 12">
    <name type="scientific">Paramuricea clavata</name>
    <name type="common">Red gorgonian</name>
    <name type="synonym">Violescent sea-whip</name>
    <dbReference type="NCBI Taxonomy" id="317549"/>
    <lineage>
        <taxon>Eukaryota</taxon>
        <taxon>Metazoa</taxon>
        <taxon>Cnidaria</taxon>
        <taxon>Anthozoa</taxon>
        <taxon>Octocorallia</taxon>
        <taxon>Malacalcyonacea</taxon>
        <taxon>Plexauridae</taxon>
        <taxon>Paramuricea</taxon>
    </lineage>
</organism>
<keyword evidence="12" id="KW-1185">Reference proteome</keyword>
<evidence type="ECO:0000313" key="11">
    <source>
        <dbReference type="EMBL" id="CAB4006162.1"/>
    </source>
</evidence>
<dbReference type="InterPro" id="IPR019680">
    <property type="entry name" value="Mediator_Med1"/>
</dbReference>
<reference evidence="11" key="1">
    <citation type="submission" date="2020-04" db="EMBL/GenBank/DDBJ databases">
        <authorList>
            <person name="Alioto T."/>
            <person name="Alioto T."/>
            <person name="Gomez Garrido J."/>
        </authorList>
    </citation>
    <scope>NUCLEOTIDE SEQUENCE</scope>
    <source>
        <strain evidence="11">A484AB</strain>
    </source>
</reference>
<evidence type="ECO:0000256" key="10">
    <source>
        <dbReference type="SAM" id="MobiDB-lite"/>
    </source>
</evidence>
<evidence type="ECO:0000256" key="1">
    <source>
        <dbReference type="ARBA" id="ARBA00004123"/>
    </source>
</evidence>
<protein>
    <recommendedName>
        <fullName evidence="3 9">Mediator of RNA polymerase II transcription subunit 1</fullName>
    </recommendedName>
    <alternativeName>
        <fullName evidence="8 9">Mediator complex subunit 1</fullName>
    </alternativeName>
</protein>
<keyword evidence="7 9" id="KW-0539">Nucleus</keyword>
<sequence>NPFFSINETNSEELPASFVLHLDRPLVVSASILEKIHSTLETFKGEKFIQNSKAYMDCLIIKKWLKERNMEYSAQMAYRQKLPEEKHIYRISEKDLQGSLSLNSNVGVVISRIPFTHCQNVVKIIRLLRQQLVYNQILTSVLSSQTIQDSGLEEYDGPCFDVSTSNPFVVVITFEESITSSLASVEFQVKPDCNIGVKFNPRKTAFYDSGYVSRVIQKCLSIPVTMKYIFKKARKMQSNNETPMVVDVDETDSTFIQTPDMHSRQVLPQSSAYNLLASMIARPDTLPILPSTNPGLVLPLLSPSPTLPNMLQTPSPSASSFPFVFQPSQGKENEQFLEDNNSVPSKEMEQQPQPPPVKPPPIRMKIKKVASNYIIETPKDIKLEPSPVIDNTPVATQFDVPFDTGGFTAQTSDMLSTVPFQQSSNVDQLISSAPGDQPMDVLHPVSFIDVEHTAFLPSAVNTGVSGPSRVTDVEGIFQTLPGGATSSPGGLDVVDSYEFDAGLDPTFDIEAEIVAAGVGSVTSDGTGFDISSVYEPGASTSSSSAMTGTFDLDSTFDLETLVSGSQTGEGSSLEWGLGNNGGSDS</sequence>
<proteinExistence type="inferred from homology"/>
<keyword evidence="4 9" id="KW-0805">Transcription regulation</keyword>
<evidence type="ECO:0000313" key="12">
    <source>
        <dbReference type="Proteomes" id="UP001152795"/>
    </source>
</evidence>
<dbReference type="Pfam" id="PF10744">
    <property type="entry name" value="Med1"/>
    <property type="match status" value="1"/>
</dbReference>
<feature type="non-terminal residue" evidence="11">
    <location>
        <position position="1"/>
    </location>
</feature>
<evidence type="ECO:0000256" key="4">
    <source>
        <dbReference type="ARBA" id="ARBA00023015"/>
    </source>
</evidence>
<dbReference type="InterPro" id="IPR051999">
    <property type="entry name" value="Mediator_complex_subunit_1"/>
</dbReference>
<dbReference type="GO" id="GO:0003712">
    <property type="term" value="F:transcription coregulator activity"/>
    <property type="evidence" value="ECO:0007669"/>
    <property type="project" value="InterPro"/>
</dbReference>
<evidence type="ECO:0000256" key="6">
    <source>
        <dbReference type="ARBA" id="ARBA00023163"/>
    </source>
</evidence>
<evidence type="ECO:0000256" key="3">
    <source>
        <dbReference type="ARBA" id="ARBA00020612"/>
    </source>
</evidence>
<comment type="similarity">
    <text evidence="2 9">Belongs to the Mediator complex subunit 1 family.</text>
</comment>
<name>A0A6S7IK20_PARCT</name>
<keyword evidence="6 9" id="KW-0804">Transcription</keyword>
<evidence type="ECO:0000256" key="2">
    <source>
        <dbReference type="ARBA" id="ARBA00006210"/>
    </source>
</evidence>
<dbReference type="GO" id="GO:0016592">
    <property type="term" value="C:mediator complex"/>
    <property type="evidence" value="ECO:0007669"/>
    <property type="project" value="InterPro"/>
</dbReference>
<feature type="region of interest" description="Disordered" evidence="10">
    <location>
        <begin position="341"/>
        <end position="362"/>
    </location>
</feature>
<comment type="function">
    <text evidence="9">Component of the Mediator complex, a coactivator involved in the regulated transcription of nearly all RNA polymerase II-dependent genes. Mediator functions as a bridge to convey information from gene-specific regulatory proteins to the basal RNA polymerase II transcription machinery. Mediator is recruited to promoters by direct interactions with regulatory proteins and serves as a scaffold for the assembly of a functional preinitiation complex with RNA polymerase II and the general transcription factors.</text>
</comment>
<keyword evidence="5 9" id="KW-0010">Activator</keyword>
<dbReference type="OrthoDB" id="2281547at2759"/>
<dbReference type="PANTHER" id="PTHR12881:SF10">
    <property type="entry name" value="MEDIATOR OF RNA POLYMERASE II TRANSCRIPTION SUBUNIT 1"/>
    <property type="match status" value="1"/>
</dbReference>
<evidence type="ECO:0000256" key="5">
    <source>
        <dbReference type="ARBA" id="ARBA00023159"/>
    </source>
</evidence>
<dbReference type="AlphaFoldDB" id="A0A6S7IK20"/>